<dbReference type="Proteomes" id="UP001597463">
    <property type="component" value="Unassembled WGS sequence"/>
</dbReference>
<accession>A0ABW5UUS0</accession>
<reference evidence="2" key="1">
    <citation type="journal article" date="2019" name="Int. J. Syst. Evol. Microbiol.">
        <title>The Global Catalogue of Microorganisms (GCM) 10K type strain sequencing project: providing services to taxonomists for standard genome sequencing and annotation.</title>
        <authorList>
            <consortium name="The Broad Institute Genomics Platform"/>
            <consortium name="The Broad Institute Genome Sequencing Center for Infectious Disease"/>
            <person name="Wu L."/>
            <person name="Ma J."/>
        </authorList>
    </citation>
    <scope>NUCLEOTIDE SEQUENCE [LARGE SCALE GENOMIC DNA]</scope>
    <source>
        <strain evidence="2">TISTR 1906</strain>
    </source>
</reference>
<dbReference type="RefSeq" id="WP_066483228.1">
    <property type="nucleotide sequence ID" value="NZ_BCNT01000020.1"/>
</dbReference>
<proteinExistence type="predicted"/>
<gene>
    <name evidence="1" type="ORF">ACFSW6_19250</name>
</gene>
<comment type="caution">
    <text evidence="1">The sequence shown here is derived from an EMBL/GenBank/DDBJ whole genome shotgun (WGS) entry which is preliminary data.</text>
</comment>
<dbReference type="EMBL" id="JBHUMV010000009">
    <property type="protein sequence ID" value="MFD2756214.1"/>
    <property type="molecule type" value="Genomic_DNA"/>
</dbReference>
<sequence length="128" mass="13197">MTPEFEISAAHALVRLQATQAFADSGPAASTIQLFDATSQLLATLTLTRPCGTITEAGYLQLTQAQAGELILASGVAVYGVWSTSDGRMVARGDVTDEAGAGVFRLVGTSGTQLYAGGLVILGETLIY</sequence>
<keyword evidence="2" id="KW-1185">Reference proteome</keyword>
<evidence type="ECO:0000313" key="2">
    <source>
        <dbReference type="Proteomes" id="UP001597463"/>
    </source>
</evidence>
<organism evidence="1 2">
    <name type="scientific">Comamonas terrae</name>
    <dbReference type="NCBI Taxonomy" id="673548"/>
    <lineage>
        <taxon>Bacteria</taxon>
        <taxon>Pseudomonadati</taxon>
        <taxon>Pseudomonadota</taxon>
        <taxon>Betaproteobacteria</taxon>
        <taxon>Burkholderiales</taxon>
        <taxon>Comamonadaceae</taxon>
        <taxon>Comamonas</taxon>
    </lineage>
</organism>
<evidence type="ECO:0008006" key="3">
    <source>
        <dbReference type="Google" id="ProtNLM"/>
    </source>
</evidence>
<protein>
    <recommendedName>
        <fullName evidence="3">DUF2190 family protein</fullName>
    </recommendedName>
</protein>
<name>A0ABW5UUS0_9BURK</name>
<evidence type="ECO:0000313" key="1">
    <source>
        <dbReference type="EMBL" id="MFD2756214.1"/>
    </source>
</evidence>